<evidence type="ECO:0000256" key="1">
    <source>
        <dbReference type="SAM" id="SignalP"/>
    </source>
</evidence>
<protein>
    <recommendedName>
        <fullName evidence="2">LCI fold domain-containing protein</fullName>
    </recommendedName>
</protein>
<evidence type="ECO:0000259" key="2">
    <source>
        <dbReference type="Pfam" id="PF12197"/>
    </source>
</evidence>
<keyword evidence="4" id="KW-1185">Reference proteome</keyword>
<sequence length="86" mass="9392">MLKKLLVGGALATALFAGIGTASAAGSYYHCEGRMVHDHIPYGNVMWVVNPYKNFAKTFSQNGKTWHFKGTILSCGNGKWAGYYES</sequence>
<feature type="domain" description="LCI fold" evidence="2">
    <location>
        <begin position="49"/>
        <end position="85"/>
    </location>
</feature>
<name>A0ABU4S6Y8_9GAMM</name>
<organism evidence="3 4">
    <name type="scientific">Xenorhabdus santafensis</name>
    <dbReference type="NCBI Taxonomy" id="2582833"/>
    <lineage>
        <taxon>Bacteria</taxon>
        <taxon>Pseudomonadati</taxon>
        <taxon>Pseudomonadota</taxon>
        <taxon>Gammaproteobacteria</taxon>
        <taxon>Enterobacterales</taxon>
        <taxon>Morganellaceae</taxon>
        <taxon>Xenorhabdus</taxon>
    </lineage>
</organism>
<keyword evidence="1" id="KW-0732">Signal</keyword>
<accession>A0ABU4S6Y8</accession>
<evidence type="ECO:0000313" key="4">
    <source>
        <dbReference type="Proteomes" id="UP001271890"/>
    </source>
</evidence>
<dbReference type="Pfam" id="PF12197">
    <property type="entry name" value="lci"/>
    <property type="match status" value="1"/>
</dbReference>
<evidence type="ECO:0000313" key="3">
    <source>
        <dbReference type="EMBL" id="MDX7986549.1"/>
    </source>
</evidence>
<gene>
    <name evidence="3" type="ORF">FE392_04255</name>
</gene>
<reference evidence="4" key="1">
    <citation type="journal article" date="2024" name="Toxins">
        <title>Genome Sequence Analysis of Native Xenorhabdus Strains Isolated from Entomopathogenic Nematodes in Argentina.</title>
        <authorList>
            <person name="Palma L."/>
            <person name="Frizzo L."/>
            <person name="Kaiser S."/>
            <person name="Berry C."/>
            <person name="Caballero P."/>
            <person name="Bode H.B."/>
            <person name="Del Valle E.E."/>
        </authorList>
    </citation>
    <scope>NUCLEOTIDE SEQUENCE [LARGE SCALE GENOMIC DNA]</scope>
    <source>
        <strain evidence="4">12</strain>
    </source>
</reference>
<dbReference type="InterPro" id="IPR020976">
    <property type="entry name" value="Antimicrobial_lci"/>
</dbReference>
<comment type="caution">
    <text evidence="3">The sequence shown here is derived from an EMBL/GenBank/DDBJ whole genome shotgun (WGS) entry which is preliminary data.</text>
</comment>
<proteinExistence type="predicted"/>
<feature type="chain" id="PRO_5046315529" description="LCI fold domain-containing protein" evidence="1">
    <location>
        <begin position="25"/>
        <end position="86"/>
    </location>
</feature>
<dbReference type="Proteomes" id="UP001271890">
    <property type="component" value="Unassembled WGS sequence"/>
</dbReference>
<feature type="signal peptide" evidence="1">
    <location>
        <begin position="1"/>
        <end position="24"/>
    </location>
</feature>
<dbReference type="EMBL" id="VCDN01000014">
    <property type="protein sequence ID" value="MDX7986549.1"/>
    <property type="molecule type" value="Genomic_DNA"/>
</dbReference>
<dbReference type="RefSeq" id="WP_319928993.1">
    <property type="nucleotide sequence ID" value="NZ_VCDN01000014.1"/>
</dbReference>